<dbReference type="Gene3D" id="3.90.180.10">
    <property type="entry name" value="Medium-chain alcohol dehydrogenases, catalytic domain"/>
    <property type="match status" value="1"/>
</dbReference>
<dbReference type="Pfam" id="PF08240">
    <property type="entry name" value="ADH_N"/>
    <property type="match status" value="1"/>
</dbReference>
<dbReference type="InterPro" id="IPR051603">
    <property type="entry name" value="Zinc-ADH_QOR/CCCR"/>
</dbReference>
<evidence type="ECO:0000313" key="4">
    <source>
        <dbReference type="Proteomes" id="UP000317429"/>
    </source>
</evidence>
<evidence type="ECO:0000313" key="3">
    <source>
        <dbReference type="EMBL" id="QDU91468.1"/>
    </source>
</evidence>
<dbReference type="EMBL" id="CP036291">
    <property type="protein sequence ID" value="QDU91468.1"/>
    <property type="molecule type" value="Genomic_DNA"/>
</dbReference>
<dbReference type="InterPro" id="IPR020843">
    <property type="entry name" value="ER"/>
</dbReference>
<dbReference type="SMART" id="SM00829">
    <property type="entry name" value="PKS_ER"/>
    <property type="match status" value="1"/>
</dbReference>
<dbReference type="Proteomes" id="UP000317429">
    <property type="component" value="Chromosome"/>
</dbReference>
<keyword evidence="4" id="KW-1185">Reference proteome</keyword>
<dbReference type="KEGG" id="pnd:Pla175_48970"/>
<dbReference type="SUPFAM" id="SSF51735">
    <property type="entry name" value="NAD(P)-binding Rossmann-fold domains"/>
    <property type="match status" value="1"/>
</dbReference>
<dbReference type="InterPro" id="IPR013149">
    <property type="entry name" value="ADH-like_C"/>
</dbReference>
<organism evidence="3 4">
    <name type="scientific">Pirellulimonas nuda</name>
    <dbReference type="NCBI Taxonomy" id="2528009"/>
    <lineage>
        <taxon>Bacteria</taxon>
        <taxon>Pseudomonadati</taxon>
        <taxon>Planctomycetota</taxon>
        <taxon>Planctomycetia</taxon>
        <taxon>Pirellulales</taxon>
        <taxon>Lacipirellulaceae</taxon>
        <taxon>Pirellulimonas</taxon>
    </lineage>
</organism>
<dbReference type="PANTHER" id="PTHR44154">
    <property type="entry name" value="QUINONE OXIDOREDUCTASE"/>
    <property type="match status" value="1"/>
</dbReference>
<gene>
    <name evidence="3" type="ORF">Pla175_48970</name>
</gene>
<dbReference type="SUPFAM" id="SSF50129">
    <property type="entry name" value="GroES-like"/>
    <property type="match status" value="1"/>
</dbReference>
<evidence type="ECO:0000256" key="1">
    <source>
        <dbReference type="ARBA" id="ARBA00022857"/>
    </source>
</evidence>
<dbReference type="InterPro" id="IPR011032">
    <property type="entry name" value="GroES-like_sf"/>
</dbReference>
<dbReference type="InterPro" id="IPR013154">
    <property type="entry name" value="ADH-like_N"/>
</dbReference>
<dbReference type="AlphaFoldDB" id="A0A518DJ26"/>
<keyword evidence="1" id="KW-0521">NADP</keyword>
<sequence>MVVGKLPDPTPGPGQVLVRVRAASINPIDTYLRSGAVAAELPFPYIPGADFAGEVAALGSGVTRFRVGARVWGSNQGLLGRQGTLADLVAVDQSLVYPTPEGVADTAAAAVALVGITAHLGLVREAVLRPGETLFVNGGTGGVGACVVQMTHALGAKVITTAGTDAKVALCQKLGAEAAINYRSEDVPRRVRDAAPDGVDVWWETLRTPDFDRAIGLLAPRGRMVVMAGRDARPELPVGPFYVKECRLMGFVMFKAPAEAQRVAAEAINQWLVEGRLRPQIGATFTLQEAAAAHRLQEDNTLHGAGSLVGKIVVTIA</sequence>
<name>A0A518DJ26_9BACT</name>
<dbReference type="Gene3D" id="3.40.50.720">
    <property type="entry name" value="NAD(P)-binding Rossmann-like Domain"/>
    <property type="match status" value="1"/>
</dbReference>
<feature type="domain" description="Enoyl reductase (ER)" evidence="2">
    <location>
        <begin position="4"/>
        <end position="314"/>
    </location>
</feature>
<dbReference type="CDD" id="cd08253">
    <property type="entry name" value="zeta_crystallin"/>
    <property type="match status" value="1"/>
</dbReference>
<protein>
    <submittedName>
        <fullName evidence="3">Zinc-type alcohol dehydrogenase-like protein</fullName>
    </submittedName>
</protein>
<dbReference type="PANTHER" id="PTHR44154:SF1">
    <property type="entry name" value="QUINONE OXIDOREDUCTASE"/>
    <property type="match status" value="1"/>
</dbReference>
<dbReference type="InterPro" id="IPR036291">
    <property type="entry name" value="NAD(P)-bd_dom_sf"/>
</dbReference>
<dbReference type="GO" id="GO:0016491">
    <property type="term" value="F:oxidoreductase activity"/>
    <property type="evidence" value="ECO:0007669"/>
    <property type="project" value="InterPro"/>
</dbReference>
<accession>A0A518DJ26</accession>
<evidence type="ECO:0000259" key="2">
    <source>
        <dbReference type="SMART" id="SM00829"/>
    </source>
</evidence>
<proteinExistence type="predicted"/>
<dbReference type="Pfam" id="PF00107">
    <property type="entry name" value="ADH_zinc_N"/>
    <property type="match status" value="1"/>
</dbReference>
<reference evidence="3 4" key="1">
    <citation type="submission" date="2019-02" db="EMBL/GenBank/DDBJ databases">
        <title>Deep-cultivation of Planctomycetes and their phenomic and genomic characterization uncovers novel biology.</title>
        <authorList>
            <person name="Wiegand S."/>
            <person name="Jogler M."/>
            <person name="Boedeker C."/>
            <person name="Pinto D."/>
            <person name="Vollmers J."/>
            <person name="Rivas-Marin E."/>
            <person name="Kohn T."/>
            <person name="Peeters S.H."/>
            <person name="Heuer A."/>
            <person name="Rast P."/>
            <person name="Oberbeckmann S."/>
            <person name="Bunk B."/>
            <person name="Jeske O."/>
            <person name="Meyerdierks A."/>
            <person name="Storesund J.E."/>
            <person name="Kallscheuer N."/>
            <person name="Luecker S."/>
            <person name="Lage O.M."/>
            <person name="Pohl T."/>
            <person name="Merkel B.J."/>
            <person name="Hornburger P."/>
            <person name="Mueller R.-W."/>
            <person name="Bruemmer F."/>
            <person name="Labrenz M."/>
            <person name="Spormann A.M."/>
            <person name="Op den Camp H."/>
            <person name="Overmann J."/>
            <person name="Amann R."/>
            <person name="Jetten M.S.M."/>
            <person name="Mascher T."/>
            <person name="Medema M.H."/>
            <person name="Devos D.P."/>
            <person name="Kaster A.-K."/>
            <person name="Ovreas L."/>
            <person name="Rohde M."/>
            <person name="Galperin M.Y."/>
            <person name="Jogler C."/>
        </authorList>
    </citation>
    <scope>NUCLEOTIDE SEQUENCE [LARGE SCALE GENOMIC DNA]</scope>
    <source>
        <strain evidence="3 4">Pla175</strain>
    </source>
</reference>